<dbReference type="RefSeq" id="WP_137306204.1">
    <property type="nucleotide sequence ID" value="NZ_SZNQ01000001.1"/>
</dbReference>
<evidence type="ECO:0000256" key="2">
    <source>
        <dbReference type="SAM" id="MobiDB-lite"/>
    </source>
</evidence>
<dbReference type="EMBL" id="SZNQ01000001">
    <property type="protein sequence ID" value="TKT00089.1"/>
    <property type="molecule type" value="Genomic_DNA"/>
</dbReference>
<dbReference type="AlphaFoldDB" id="A0A4U5WE97"/>
<reference evidence="3 4" key="1">
    <citation type="submission" date="2019-04" db="EMBL/GenBank/DDBJ databases">
        <title>Streptomyces lasaliensis sp. nov., an Actinomycete isolated from soil which produces the polyether antibiotic lasalocid.</title>
        <authorList>
            <person name="Erwin G."/>
            <person name="Haber C."/>
        </authorList>
    </citation>
    <scope>NUCLEOTIDE SEQUENCE [LARGE SCALE GENOMIC DNA]</scope>
    <source>
        <strain evidence="3 4">X-537</strain>
    </source>
</reference>
<protein>
    <submittedName>
        <fullName evidence="3">Asp23/Gls24 family envelope stress response protein</fullName>
    </submittedName>
</protein>
<evidence type="ECO:0000313" key="3">
    <source>
        <dbReference type="EMBL" id="TKT00089.1"/>
    </source>
</evidence>
<dbReference type="OrthoDB" id="4350674at2"/>
<evidence type="ECO:0000313" key="4">
    <source>
        <dbReference type="Proteomes" id="UP000305929"/>
    </source>
</evidence>
<name>A0A4U5WE97_STRLS</name>
<comment type="similarity">
    <text evidence="1">Belongs to the asp23 family.</text>
</comment>
<organism evidence="3 4">
    <name type="scientific">Streptomyces lasalocidi</name>
    <name type="common">Streptomyces lasaliensis</name>
    <dbReference type="NCBI Taxonomy" id="324833"/>
    <lineage>
        <taxon>Bacteria</taxon>
        <taxon>Bacillati</taxon>
        <taxon>Actinomycetota</taxon>
        <taxon>Actinomycetes</taxon>
        <taxon>Kitasatosporales</taxon>
        <taxon>Streptomycetaceae</taxon>
        <taxon>Streptomyces</taxon>
    </lineage>
</organism>
<dbReference type="Proteomes" id="UP000305929">
    <property type="component" value="Unassembled WGS sequence"/>
</dbReference>
<accession>A0A4U5WE97</accession>
<dbReference type="InterPro" id="IPR005531">
    <property type="entry name" value="Asp23"/>
</dbReference>
<comment type="caution">
    <text evidence="3">The sequence shown here is derived from an EMBL/GenBank/DDBJ whole genome shotgun (WGS) entry which is preliminary data.</text>
</comment>
<keyword evidence="4" id="KW-1185">Reference proteome</keyword>
<evidence type="ECO:0000256" key="1">
    <source>
        <dbReference type="ARBA" id="ARBA00005721"/>
    </source>
</evidence>
<feature type="region of interest" description="Disordered" evidence="2">
    <location>
        <begin position="44"/>
        <end position="70"/>
    </location>
</feature>
<sequence length="136" mass="14115">MSGGTVATGRRGSVVPAAERGATRIADRVVAKIASQAAREAVGVLPPDAAPPHATVVVRPHAHPGGGGTAPSRAAYVRVHLDLDYPCDIGARCHAVRRHVAERVRAGVSMEVPEVTVQVERLHLTGTAGTARGRTR</sequence>
<gene>
    <name evidence="3" type="ORF">E4U91_08125</name>
</gene>
<proteinExistence type="inferred from homology"/>
<dbReference type="Pfam" id="PF03780">
    <property type="entry name" value="Asp23"/>
    <property type="match status" value="1"/>
</dbReference>